<evidence type="ECO:0000256" key="9">
    <source>
        <dbReference type="ARBA" id="ARBA00023134"/>
    </source>
</evidence>
<keyword evidence="10" id="KW-0472">Membrane</keyword>
<comment type="caution">
    <text evidence="17">The sequence shown here is derived from an EMBL/GenBank/DDBJ whole genome shotgun (WGS) entry which is preliminary data.</text>
</comment>
<dbReference type="InterPro" id="IPR047040">
    <property type="entry name" value="FlhF__GTPase_dom"/>
</dbReference>
<keyword evidence="17" id="KW-0966">Cell projection</keyword>
<keyword evidence="7" id="KW-1005">Bacterial flagellum biogenesis</keyword>
<dbReference type="GO" id="GO:0006614">
    <property type="term" value="P:SRP-dependent cotranslational protein targeting to membrane"/>
    <property type="evidence" value="ECO:0007669"/>
    <property type="project" value="UniProtKB-UniRule"/>
</dbReference>
<accession>A0A847SHP5</accession>
<keyword evidence="17" id="KW-0282">Flagellum</keyword>
<evidence type="ECO:0000256" key="7">
    <source>
        <dbReference type="ARBA" id="ARBA00022795"/>
    </source>
</evidence>
<dbReference type="PANTHER" id="PTHR43134:SF3">
    <property type="entry name" value="FLAGELLAR BIOSYNTHESIS PROTEIN FLHF"/>
    <property type="match status" value="1"/>
</dbReference>
<protein>
    <recommendedName>
        <fullName evidence="3 13">Flagellar biosynthesis protein FlhF</fullName>
    </recommendedName>
</protein>
<dbReference type="NCBIfam" id="TIGR03499">
    <property type="entry name" value="FlhF"/>
    <property type="match status" value="1"/>
</dbReference>
<evidence type="ECO:0000256" key="10">
    <source>
        <dbReference type="ARBA" id="ARBA00023136"/>
    </source>
</evidence>
<dbReference type="SMART" id="SM00382">
    <property type="entry name" value="AAA"/>
    <property type="match status" value="1"/>
</dbReference>
<comment type="similarity">
    <text evidence="2">Belongs to the GTP-binding SRP family.</text>
</comment>
<feature type="compositionally biased region" description="Low complexity" evidence="14">
    <location>
        <begin position="475"/>
        <end position="492"/>
    </location>
</feature>
<dbReference type="EMBL" id="JABAIM010000005">
    <property type="protein sequence ID" value="NLR76838.1"/>
    <property type="molecule type" value="Genomic_DNA"/>
</dbReference>
<dbReference type="CDD" id="cd17873">
    <property type="entry name" value="FlhF"/>
    <property type="match status" value="1"/>
</dbReference>
<proteinExistence type="inferred from homology"/>
<feature type="compositionally biased region" description="Low complexity" evidence="14">
    <location>
        <begin position="145"/>
        <end position="158"/>
    </location>
</feature>
<keyword evidence="8" id="KW-0653">Protein transport</keyword>
<evidence type="ECO:0000256" key="13">
    <source>
        <dbReference type="NCBIfam" id="TIGR03499"/>
    </source>
</evidence>
<dbReference type="InterPro" id="IPR003593">
    <property type="entry name" value="AAA+_ATPase"/>
</dbReference>
<keyword evidence="18" id="KW-1185">Reference proteome</keyword>
<dbReference type="GO" id="GO:0044781">
    <property type="term" value="P:bacterial-type flagellum organization"/>
    <property type="evidence" value="ECO:0007669"/>
    <property type="project" value="UniProtKB-UniRule"/>
</dbReference>
<evidence type="ECO:0000256" key="2">
    <source>
        <dbReference type="ARBA" id="ARBA00008531"/>
    </source>
</evidence>
<evidence type="ECO:0000259" key="15">
    <source>
        <dbReference type="SMART" id="SM00382"/>
    </source>
</evidence>
<feature type="region of interest" description="Disordered" evidence="14">
    <location>
        <begin position="54"/>
        <end position="127"/>
    </location>
</feature>
<evidence type="ECO:0000256" key="8">
    <source>
        <dbReference type="ARBA" id="ARBA00022927"/>
    </source>
</evidence>
<evidence type="ECO:0000259" key="16">
    <source>
        <dbReference type="SMART" id="SM00962"/>
    </source>
</evidence>
<evidence type="ECO:0000256" key="11">
    <source>
        <dbReference type="ARBA" id="ARBA00023225"/>
    </source>
</evidence>
<dbReference type="GO" id="GO:0005886">
    <property type="term" value="C:plasma membrane"/>
    <property type="evidence" value="ECO:0007669"/>
    <property type="project" value="UniProtKB-SubCell"/>
</dbReference>
<feature type="region of interest" description="Disordered" evidence="14">
    <location>
        <begin position="475"/>
        <end position="507"/>
    </location>
</feature>
<feature type="domain" description="AAA+ ATPase" evidence="15">
    <location>
        <begin position="251"/>
        <end position="395"/>
    </location>
</feature>
<keyword evidence="5" id="KW-1003">Cell membrane</keyword>
<dbReference type="GO" id="GO:0003924">
    <property type="term" value="F:GTPase activity"/>
    <property type="evidence" value="ECO:0007669"/>
    <property type="project" value="UniProtKB-UniRule"/>
</dbReference>
<keyword evidence="4" id="KW-0813">Transport</keyword>
<dbReference type="Gene3D" id="1.20.120.1380">
    <property type="entry name" value="Flagellar FlhF biosynthesis protein, N domain"/>
    <property type="match status" value="1"/>
</dbReference>
<dbReference type="AlphaFoldDB" id="A0A847SHP5"/>
<evidence type="ECO:0000256" key="12">
    <source>
        <dbReference type="ARBA" id="ARBA00025337"/>
    </source>
</evidence>
<dbReference type="Proteomes" id="UP000587991">
    <property type="component" value="Unassembled WGS sequence"/>
</dbReference>
<dbReference type="InterPro" id="IPR000897">
    <property type="entry name" value="SRP54_GTPase_dom"/>
</dbReference>
<evidence type="ECO:0000313" key="18">
    <source>
        <dbReference type="Proteomes" id="UP000587991"/>
    </source>
</evidence>
<evidence type="ECO:0000256" key="3">
    <source>
        <dbReference type="ARBA" id="ARBA00014919"/>
    </source>
</evidence>
<evidence type="ECO:0000256" key="14">
    <source>
        <dbReference type="SAM" id="MobiDB-lite"/>
    </source>
</evidence>
<comment type="subcellular location">
    <subcellularLocation>
        <location evidence="1">Cell membrane</location>
        <topology evidence="1">Peripheral membrane protein</topology>
        <orientation evidence="1">Cytoplasmic side</orientation>
    </subcellularLocation>
</comment>
<dbReference type="GO" id="GO:0015031">
    <property type="term" value="P:protein transport"/>
    <property type="evidence" value="ECO:0007669"/>
    <property type="project" value="UniProtKB-KW"/>
</dbReference>
<dbReference type="SUPFAM" id="SSF52540">
    <property type="entry name" value="P-loop containing nucleoside triphosphate hydrolases"/>
    <property type="match status" value="1"/>
</dbReference>
<sequence length="507" mass="55221">MVVKKFYGNNTREALRQVRDALGPDALILSNRQVPGGGIEIMAVADTDVAQLTSGPGQLAPATPQDRTAQVHAPQADAALQAREPDWPQVTRRRGREPSPALDREEPFLISHSAPPRAAPPPAPKRYVAPEWLDNHEVTPESVEAPPASAPAASARPDPAQEDVLNEVRMLRALLEGQLAGFAWGEFSQKHPERLDALRQMLAAGFSPRLARELMEPLPPGLNGSQINKWLRQSLQQQLQVSTAADELVDRGGVLALVGPTGVGKTTTVAKLAARYTLKYGAQHVALISTDSYRIGAHDQLRIYGKILNVPVYSVKDEDDLQLTLADLTNRHLILIDTVGMSQRDQRLVEQIAMLSGQGERIQRLLLMAANTQAGTLDDVVRRYSGEHAHGLIGCVLTKIDESLSLGASLDAILRYRLPLHYVTNGQRVPEDLHLPNPLYLIDRAFKNQADSDTFALRQEEYPLYMAAQPSNHQAMPAAPAPATAPAAPMTPLAQVLRSNRKGPSLG</sequence>
<keyword evidence="6" id="KW-0547">Nucleotide-binding</keyword>
<gene>
    <name evidence="17" type="primary">flhF</name>
    <name evidence="17" type="ORF">HF682_16845</name>
</gene>
<dbReference type="InterPro" id="IPR027417">
    <property type="entry name" value="P-loop_NTPase"/>
</dbReference>
<dbReference type="Pfam" id="PF00448">
    <property type="entry name" value="SRP54"/>
    <property type="match status" value="1"/>
</dbReference>
<evidence type="ECO:0000313" key="17">
    <source>
        <dbReference type="EMBL" id="NLR76838.1"/>
    </source>
</evidence>
<name>A0A847SHP5_9NEIS</name>
<feature type="domain" description="SRP54-type proteins GTP-binding" evidence="16">
    <location>
        <begin position="252"/>
        <end position="447"/>
    </location>
</feature>
<dbReference type="GO" id="GO:0005047">
    <property type="term" value="F:signal recognition particle binding"/>
    <property type="evidence" value="ECO:0007669"/>
    <property type="project" value="TreeGrafter"/>
</dbReference>
<organism evidence="17 18">
    <name type="scientific">Leeia aquatica</name>
    <dbReference type="NCBI Taxonomy" id="2725557"/>
    <lineage>
        <taxon>Bacteria</taxon>
        <taxon>Pseudomonadati</taxon>
        <taxon>Pseudomonadota</taxon>
        <taxon>Betaproteobacteria</taxon>
        <taxon>Neisseriales</taxon>
        <taxon>Leeiaceae</taxon>
        <taxon>Leeia</taxon>
    </lineage>
</organism>
<evidence type="ECO:0000256" key="6">
    <source>
        <dbReference type="ARBA" id="ARBA00022741"/>
    </source>
</evidence>
<dbReference type="RefSeq" id="WP_168878512.1">
    <property type="nucleotide sequence ID" value="NZ_JABAIM010000005.1"/>
</dbReference>
<keyword evidence="9" id="KW-0342">GTP-binding</keyword>
<evidence type="ECO:0000256" key="5">
    <source>
        <dbReference type="ARBA" id="ARBA00022475"/>
    </source>
</evidence>
<dbReference type="FunFam" id="3.40.50.300:FF:000695">
    <property type="entry name" value="Flagellar biosynthesis regulator FlhF"/>
    <property type="match status" value="1"/>
</dbReference>
<evidence type="ECO:0000256" key="1">
    <source>
        <dbReference type="ARBA" id="ARBA00004413"/>
    </source>
</evidence>
<dbReference type="GO" id="GO:0005525">
    <property type="term" value="F:GTP binding"/>
    <property type="evidence" value="ECO:0007669"/>
    <property type="project" value="UniProtKB-UniRule"/>
</dbReference>
<reference evidence="17 18" key="1">
    <citation type="submission" date="2020-04" db="EMBL/GenBank/DDBJ databases">
        <title>Draft genome of Leeia sp. IMCC25680.</title>
        <authorList>
            <person name="Song J."/>
            <person name="Cho J.-C."/>
        </authorList>
    </citation>
    <scope>NUCLEOTIDE SEQUENCE [LARGE SCALE GENOMIC DNA]</scope>
    <source>
        <strain evidence="17 18">IMCC25680</strain>
    </source>
</reference>
<comment type="function">
    <text evidence="12">Necessary for flagellar biosynthesis. May be involved in translocation of the flagellum.</text>
</comment>
<dbReference type="InterPro" id="IPR020006">
    <property type="entry name" value="FlhF"/>
</dbReference>
<dbReference type="SMART" id="SM00962">
    <property type="entry name" value="SRP54"/>
    <property type="match status" value="1"/>
</dbReference>
<dbReference type="PANTHER" id="PTHR43134">
    <property type="entry name" value="SIGNAL RECOGNITION PARTICLE RECEPTOR SUBUNIT ALPHA"/>
    <property type="match status" value="1"/>
</dbReference>
<dbReference type="Gene3D" id="3.40.50.300">
    <property type="entry name" value="P-loop containing nucleotide triphosphate hydrolases"/>
    <property type="match status" value="1"/>
</dbReference>
<feature type="region of interest" description="Disordered" evidence="14">
    <location>
        <begin position="140"/>
        <end position="159"/>
    </location>
</feature>
<keyword evidence="11" id="KW-1006">Bacterial flagellum protein export</keyword>
<keyword evidence="17" id="KW-0969">Cilium</keyword>
<evidence type="ECO:0000256" key="4">
    <source>
        <dbReference type="ARBA" id="ARBA00022448"/>
    </source>
</evidence>